<sequence length="502" mass="56987">MQPQINPSRAQRQWERHTQTVSDNQLIVVSNRQPYRHTETESGIEVERPTGGLTEGLDPAMRELGGTWVAWGDGDADDAVVDSNDRVLVPPEEDAYTLRRIWLSDEDVDRYYYGLSNRVLWPLCHSFPGKIEYRGSDWDRYKQINEEFANAVIAEASDDPVVWFHDYHLALAPSLVRAQLDTQATLQHFWHIPWPVWDVYRVVPNSHTLLRGLLGNDRIGFHVHRYCQNFLSCVDAAIPEANVDWERQCIRYQGRAITVESIPMGVPVEDIQAEVTSEDARAQAAEFEADHAIPDEARVAIGVDRLDYTKGIPERLDALAHFFDANPEWRGKLTYVQNASESRSRIPAYREVQETVTDAVSEINEQYGTDDWTPVVYTTKRLSRQKLLGLYNEADVAIVSPIRDGLNLVAQEFIAAQTSNDAALLLSSNAGAHDLLGQHALTIDPHDTRQFSSTIETALCMSPHDRRQRMGDLRGIVAQNDLQQWVDSQLDVLRASRQVRPE</sequence>
<reference evidence="1 2" key="1">
    <citation type="journal article" date="2019" name="Int. J. Syst. Evol. Microbiol.">
        <title>The Global Catalogue of Microorganisms (GCM) 10K type strain sequencing project: providing services to taxonomists for standard genome sequencing and annotation.</title>
        <authorList>
            <consortium name="The Broad Institute Genomics Platform"/>
            <consortium name="The Broad Institute Genome Sequencing Center for Infectious Disease"/>
            <person name="Wu L."/>
            <person name="Ma J."/>
        </authorList>
    </citation>
    <scope>NUCLEOTIDE SEQUENCE [LARGE SCALE GENOMIC DNA]</scope>
    <source>
        <strain evidence="1 2">CGMCC 1.12125</strain>
    </source>
</reference>
<proteinExistence type="predicted"/>
<dbReference type="GO" id="GO:0005992">
    <property type="term" value="P:trehalose biosynthetic process"/>
    <property type="evidence" value="ECO:0007669"/>
    <property type="project" value="UniProtKB-ARBA"/>
</dbReference>
<evidence type="ECO:0000313" key="1">
    <source>
        <dbReference type="EMBL" id="MFD1588379.1"/>
    </source>
</evidence>
<dbReference type="RefSeq" id="WP_247381423.1">
    <property type="nucleotide sequence ID" value="NZ_JALLGV010000010.1"/>
</dbReference>
<dbReference type="EMBL" id="JBHUDJ010000011">
    <property type="protein sequence ID" value="MFD1588379.1"/>
    <property type="molecule type" value="Genomic_DNA"/>
</dbReference>
<comment type="caution">
    <text evidence="1">The sequence shown here is derived from an EMBL/GenBank/DDBJ whole genome shotgun (WGS) entry which is preliminary data.</text>
</comment>
<dbReference type="Gene3D" id="3.40.50.2000">
    <property type="entry name" value="Glycogen Phosphorylase B"/>
    <property type="match status" value="2"/>
</dbReference>
<gene>
    <name evidence="1" type="ORF">ACFR9U_15460</name>
</gene>
<dbReference type="CDD" id="cd03788">
    <property type="entry name" value="GT20_TPS"/>
    <property type="match status" value="1"/>
</dbReference>
<dbReference type="GO" id="GO:0016758">
    <property type="term" value="F:hexosyltransferase activity"/>
    <property type="evidence" value="ECO:0007669"/>
    <property type="project" value="UniProtKB-ARBA"/>
</dbReference>
<dbReference type="AlphaFoldDB" id="A0ABD6CGD1"/>
<dbReference type="PANTHER" id="PTHR10788">
    <property type="entry name" value="TREHALOSE-6-PHOSPHATE SYNTHASE"/>
    <property type="match status" value="1"/>
</dbReference>
<dbReference type="Proteomes" id="UP001597119">
    <property type="component" value="Unassembled WGS sequence"/>
</dbReference>
<dbReference type="PANTHER" id="PTHR10788:SF106">
    <property type="entry name" value="BCDNA.GH08860"/>
    <property type="match status" value="1"/>
</dbReference>
<accession>A0ABD6CGD1</accession>
<dbReference type="SUPFAM" id="SSF53756">
    <property type="entry name" value="UDP-Glycosyltransferase/glycogen phosphorylase"/>
    <property type="match status" value="1"/>
</dbReference>
<name>A0ABD6CGD1_9EURY</name>
<evidence type="ECO:0000313" key="2">
    <source>
        <dbReference type="Proteomes" id="UP001597119"/>
    </source>
</evidence>
<dbReference type="InterPro" id="IPR001830">
    <property type="entry name" value="Glyco_trans_20"/>
</dbReference>
<protein>
    <submittedName>
        <fullName evidence="1">Trehalose-6-phosphate synthase</fullName>
    </submittedName>
</protein>
<keyword evidence="2" id="KW-1185">Reference proteome</keyword>
<organism evidence="1 2">
    <name type="scientific">Halorientalis brevis</name>
    <dbReference type="NCBI Taxonomy" id="1126241"/>
    <lineage>
        <taxon>Archaea</taxon>
        <taxon>Methanobacteriati</taxon>
        <taxon>Methanobacteriota</taxon>
        <taxon>Stenosarchaea group</taxon>
        <taxon>Halobacteria</taxon>
        <taxon>Halobacteriales</taxon>
        <taxon>Haloarculaceae</taxon>
        <taxon>Halorientalis</taxon>
    </lineage>
</organism>
<dbReference type="Pfam" id="PF00982">
    <property type="entry name" value="Glyco_transf_20"/>
    <property type="match status" value="1"/>
</dbReference>